<reference evidence="1" key="1">
    <citation type="submission" date="2020-05" db="EMBL/GenBank/DDBJ databases">
        <authorList>
            <person name="Chiriac C."/>
            <person name="Salcher M."/>
            <person name="Ghai R."/>
            <person name="Kavagutti S V."/>
        </authorList>
    </citation>
    <scope>NUCLEOTIDE SEQUENCE</scope>
</reference>
<gene>
    <name evidence="1" type="ORF">UFOPK3773_02204</name>
</gene>
<sequence>MGGADLPIAVSGSRAELLGWLTGRSDGANLVAAAESGRQISLPALPAWL</sequence>
<accession>A0A6J7L7E1</accession>
<evidence type="ECO:0000313" key="1">
    <source>
        <dbReference type="EMBL" id="CAB4963957.1"/>
    </source>
</evidence>
<protein>
    <submittedName>
        <fullName evidence="1">Unannotated protein</fullName>
    </submittedName>
</protein>
<name>A0A6J7L7E1_9ZZZZ</name>
<dbReference type="InterPro" id="IPR036527">
    <property type="entry name" value="SCP2_sterol-bd_dom_sf"/>
</dbReference>
<dbReference type="Gene3D" id="3.30.1050.20">
    <property type="match status" value="1"/>
</dbReference>
<proteinExistence type="predicted"/>
<dbReference type="EMBL" id="CAFBNF010000353">
    <property type="protein sequence ID" value="CAB4963957.1"/>
    <property type="molecule type" value="Genomic_DNA"/>
</dbReference>
<dbReference type="SUPFAM" id="SSF55718">
    <property type="entry name" value="SCP-like"/>
    <property type="match status" value="1"/>
</dbReference>
<dbReference type="AlphaFoldDB" id="A0A6J7L7E1"/>
<organism evidence="1">
    <name type="scientific">freshwater metagenome</name>
    <dbReference type="NCBI Taxonomy" id="449393"/>
    <lineage>
        <taxon>unclassified sequences</taxon>
        <taxon>metagenomes</taxon>
        <taxon>ecological metagenomes</taxon>
    </lineage>
</organism>